<gene>
    <name evidence="7" type="ORF">LTR77_002504</name>
</gene>
<keyword evidence="8" id="KW-1185">Reference proteome</keyword>
<dbReference type="InterPro" id="IPR020946">
    <property type="entry name" value="Flavin_mOase-like"/>
</dbReference>
<dbReference type="RefSeq" id="XP_064662518.1">
    <property type="nucleotide sequence ID" value="XM_064799763.1"/>
</dbReference>
<dbReference type="PANTHER" id="PTHR23023">
    <property type="entry name" value="DIMETHYLANILINE MONOOXYGENASE"/>
    <property type="match status" value="1"/>
</dbReference>
<organism evidence="7 8">
    <name type="scientific">Saxophila tyrrhenica</name>
    <dbReference type="NCBI Taxonomy" id="1690608"/>
    <lineage>
        <taxon>Eukaryota</taxon>
        <taxon>Fungi</taxon>
        <taxon>Dikarya</taxon>
        <taxon>Ascomycota</taxon>
        <taxon>Pezizomycotina</taxon>
        <taxon>Dothideomycetes</taxon>
        <taxon>Dothideomycetidae</taxon>
        <taxon>Mycosphaerellales</taxon>
        <taxon>Extremaceae</taxon>
        <taxon>Saxophila</taxon>
    </lineage>
</organism>
<dbReference type="InterPro" id="IPR036188">
    <property type="entry name" value="FAD/NAD-bd_sf"/>
</dbReference>
<keyword evidence="3" id="KW-0274">FAD</keyword>
<sequence length="539" mass="60305">MTNTTVAIVGGGPNGLMALKNFREDGFDATLFESRSWVGGLWKHSTDESISSAATTIFNSSKYRASISDFPMTEEMDDFPTAAQLQKYFERYCGHFGLWPHIKLGSPIKGVSRERDDWAVEVGSNEGSETRIEHFDKVVFACGTFVKPRMPEIAGIEKFAAEAVHSMHFREPSRYKGKNVLVVGLHSSAQDAVTGLAPYASRIYLSHRSGVVLIPRYAADGSVYDRQPPLGTFIALLYLQHLLPSVFQWIFDTFIGKISAAAFPSIPKAWNFSPAPSLAVAAPVVADELYPHLKSGLCEPVDGIARITGPRSLELKSGRMLTDIDAIVFCTGYNSLIPVPLSPSSVNPFPSLGAPPVLYRNIFSLHPDPSIRNNIAFLCQAGAPLPGFAMFEFQAIAVSQVWRGKSSLPPLKEMERWNRDYMTWRERIAKKYGIKSTFYSAFVPMADFFRWEDQCAGVGLKKRFGLVERWTTKEAWGLWWNDRQLWDLCMAGLCSPAIFRLFDDGKRKTWAGARSQILKDNKSAARQQRERKRAMAKEE</sequence>
<dbReference type="Proteomes" id="UP001337655">
    <property type="component" value="Unassembled WGS sequence"/>
</dbReference>
<evidence type="ECO:0000256" key="6">
    <source>
        <dbReference type="SAM" id="MobiDB-lite"/>
    </source>
</evidence>
<evidence type="ECO:0000313" key="7">
    <source>
        <dbReference type="EMBL" id="KAK5173823.1"/>
    </source>
</evidence>
<comment type="similarity">
    <text evidence="1">Belongs to the FMO family.</text>
</comment>
<keyword evidence="5" id="KW-0560">Oxidoreductase</keyword>
<dbReference type="InterPro" id="IPR050346">
    <property type="entry name" value="FMO-like"/>
</dbReference>
<evidence type="ECO:0000256" key="2">
    <source>
        <dbReference type="ARBA" id="ARBA00022630"/>
    </source>
</evidence>
<dbReference type="InterPro" id="IPR000960">
    <property type="entry name" value="Flavin_mOase"/>
</dbReference>
<dbReference type="SUPFAM" id="SSF51905">
    <property type="entry name" value="FAD/NAD(P)-binding domain"/>
    <property type="match status" value="2"/>
</dbReference>
<proteinExistence type="inferred from homology"/>
<dbReference type="PIRSF" id="PIRSF000332">
    <property type="entry name" value="FMO"/>
    <property type="match status" value="1"/>
</dbReference>
<dbReference type="PRINTS" id="PR00370">
    <property type="entry name" value="FMOXYGENASE"/>
</dbReference>
<dbReference type="Gene3D" id="3.50.50.60">
    <property type="entry name" value="FAD/NAD(P)-binding domain"/>
    <property type="match status" value="4"/>
</dbReference>
<dbReference type="AlphaFoldDB" id="A0AAV9PJU5"/>
<dbReference type="GO" id="GO:0050660">
    <property type="term" value="F:flavin adenine dinucleotide binding"/>
    <property type="evidence" value="ECO:0007669"/>
    <property type="project" value="InterPro"/>
</dbReference>
<dbReference type="GO" id="GO:0004499">
    <property type="term" value="F:N,N-dimethylaniline monooxygenase activity"/>
    <property type="evidence" value="ECO:0007669"/>
    <property type="project" value="InterPro"/>
</dbReference>
<feature type="region of interest" description="Disordered" evidence="6">
    <location>
        <begin position="519"/>
        <end position="539"/>
    </location>
</feature>
<reference evidence="7 8" key="1">
    <citation type="submission" date="2023-08" db="EMBL/GenBank/DDBJ databases">
        <title>Black Yeasts Isolated from many extreme environments.</title>
        <authorList>
            <person name="Coleine C."/>
            <person name="Stajich J.E."/>
            <person name="Selbmann L."/>
        </authorList>
    </citation>
    <scope>NUCLEOTIDE SEQUENCE [LARGE SCALE GENOMIC DNA]</scope>
    <source>
        <strain evidence="7 8">CCFEE 5935</strain>
    </source>
</reference>
<protein>
    <recommendedName>
        <fullName evidence="9">Flavin-containing monooxygenase</fullName>
    </recommendedName>
</protein>
<evidence type="ECO:0008006" key="9">
    <source>
        <dbReference type="Google" id="ProtNLM"/>
    </source>
</evidence>
<name>A0AAV9PJU5_9PEZI</name>
<keyword evidence="4" id="KW-0521">NADP</keyword>
<dbReference type="GeneID" id="89923851"/>
<keyword evidence="2" id="KW-0285">Flavoprotein</keyword>
<dbReference type="Pfam" id="PF00743">
    <property type="entry name" value="FMO-like"/>
    <property type="match status" value="1"/>
</dbReference>
<evidence type="ECO:0000256" key="1">
    <source>
        <dbReference type="ARBA" id="ARBA00009183"/>
    </source>
</evidence>
<evidence type="ECO:0000256" key="4">
    <source>
        <dbReference type="ARBA" id="ARBA00022857"/>
    </source>
</evidence>
<evidence type="ECO:0000256" key="5">
    <source>
        <dbReference type="ARBA" id="ARBA00023002"/>
    </source>
</evidence>
<evidence type="ECO:0000313" key="8">
    <source>
        <dbReference type="Proteomes" id="UP001337655"/>
    </source>
</evidence>
<accession>A0AAV9PJU5</accession>
<dbReference type="GO" id="GO:0050661">
    <property type="term" value="F:NADP binding"/>
    <property type="evidence" value="ECO:0007669"/>
    <property type="project" value="InterPro"/>
</dbReference>
<comment type="caution">
    <text evidence="7">The sequence shown here is derived from an EMBL/GenBank/DDBJ whole genome shotgun (WGS) entry which is preliminary data.</text>
</comment>
<evidence type="ECO:0000256" key="3">
    <source>
        <dbReference type="ARBA" id="ARBA00022827"/>
    </source>
</evidence>
<dbReference type="EMBL" id="JAVRRT010000003">
    <property type="protein sequence ID" value="KAK5173823.1"/>
    <property type="molecule type" value="Genomic_DNA"/>
</dbReference>